<dbReference type="EMBL" id="CP049866">
    <property type="protein sequence ID" value="QIK74636.1"/>
    <property type="molecule type" value="Genomic_DNA"/>
</dbReference>
<dbReference type="AlphaFoldDB" id="A0A6G7YD82"/>
<proteinExistence type="inferred from homology"/>
<evidence type="ECO:0000259" key="5">
    <source>
        <dbReference type="Pfam" id="PF08241"/>
    </source>
</evidence>
<keyword evidence="2 6" id="KW-0489">Methyltransferase</keyword>
<dbReference type="PANTHER" id="PTHR44942:SF4">
    <property type="entry name" value="METHYLTRANSFERASE TYPE 11 DOMAIN-CONTAINING PROTEIN"/>
    <property type="match status" value="1"/>
</dbReference>
<dbReference type="InterPro" id="IPR051052">
    <property type="entry name" value="Diverse_substrate_MTase"/>
</dbReference>
<evidence type="ECO:0000256" key="3">
    <source>
        <dbReference type="ARBA" id="ARBA00022679"/>
    </source>
</evidence>
<dbReference type="KEGG" id="npi:G7071_03510"/>
<evidence type="ECO:0000313" key="7">
    <source>
        <dbReference type="Proteomes" id="UP000502035"/>
    </source>
</evidence>
<keyword evidence="7" id="KW-1185">Reference proteome</keyword>
<dbReference type="GO" id="GO:0008757">
    <property type="term" value="F:S-adenosylmethionine-dependent methyltransferase activity"/>
    <property type="evidence" value="ECO:0007669"/>
    <property type="project" value="InterPro"/>
</dbReference>
<dbReference type="GO" id="GO:0032259">
    <property type="term" value="P:methylation"/>
    <property type="evidence" value="ECO:0007669"/>
    <property type="project" value="UniProtKB-KW"/>
</dbReference>
<dbReference type="Pfam" id="PF08241">
    <property type="entry name" value="Methyltransf_11"/>
    <property type="match status" value="1"/>
</dbReference>
<dbReference type="PANTHER" id="PTHR44942">
    <property type="entry name" value="METHYLTRANSF_11 DOMAIN-CONTAINING PROTEIN"/>
    <property type="match status" value="1"/>
</dbReference>
<feature type="region of interest" description="Disordered" evidence="4">
    <location>
        <begin position="255"/>
        <end position="275"/>
    </location>
</feature>
<dbReference type="InterPro" id="IPR029063">
    <property type="entry name" value="SAM-dependent_MTases_sf"/>
</dbReference>
<dbReference type="CDD" id="cd02440">
    <property type="entry name" value="AdoMet_MTases"/>
    <property type="match status" value="1"/>
</dbReference>
<evidence type="ECO:0000256" key="4">
    <source>
        <dbReference type="SAM" id="MobiDB-lite"/>
    </source>
</evidence>
<comment type="similarity">
    <text evidence="1">Belongs to the methyltransferase superfamily.</text>
</comment>
<gene>
    <name evidence="6" type="ORF">G7071_03510</name>
</gene>
<sequence length="288" mass="31646">MSDEQPDAKRLADSFGAVAQSYDRGRPAYPAEAAAWLLAGEARIVLELGAGTGKLTRELVDQGHAVFATDKDPAMLEVLKQRVPEVSAKVAAAEEIPANDRSVDVVVAAQSFHWFDRDRALPEIARVLRPGGHVALVWNLFDQRIPWVRKLVQAMGEDNVTTSSHEALADSDLFGEVESKTFAFWQDITRDTLVDIAASHSHVAALPEDEREARLDAVRALYDDYGRGHDGMQLPYVVECFRAQVVDQRDTGVEVASETTTEEGSGASQERPIISDGTDTDMLLIDFR</sequence>
<accession>A0A6G7YD82</accession>
<protein>
    <submittedName>
        <fullName evidence="6">Class I SAM-dependent methyltransferase</fullName>
    </submittedName>
</protein>
<reference evidence="6 7" key="1">
    <citation type="submission" date="2020-03" db="EMBL/GenBank/DDBJ databases">
        <title>Nocardioides sp. nov., isolated from fish.</title>
        <authorList>
            <person name="Hyun D.-W."/>
            <person name="Bae J.-W."/>
        </authorList>
    </citation>
    <scope>NUCLEOTIDE SEQUENCE [LARGE SCALE GENOMIC DNA]</scope>
    <source>
        <strain evidence="6 7">HDW12A</strain>
    </source>
</reference>
<evidence type="ECO:0000256" key="2">
    <source>
        <dbReference type="ARBA" id="ARBA00022603"/>
    </source>
</evidence>
<organism evidence="6 7">
    <name type="scientific">Nocardioides piscis</name>
    <dbReference type="NCBI Taxonomy" id="2714938"/>
    <lineage>
        <taxon>Bacteria</taxon>
        <taxon>Bacillati</taxon>
        <taxon>Actinomycetota</taxon>
        <taxon>Actinomycetes</taxon>
        <taxon>Propionibacteriales</taxon>
        <taxon>Nocardioidaceae</taxon>
        <taxon>Nocardioides</taxon>
    </lineage>
</organism>
<dbReference type="Gene3D" id="3.40.50.150">
    <property type="entry name" value="Vaccinia Virus protein VP39"/>
    <property type="match status" value="1"/>
</dbReference>
<feature type="domain" description="Methyltransferase type 11" evidence="5">
    <location>
        <begin position="46"/>
        <end position="135"/>
    </location>
</feature>
<dbReference type="RefSeq" id="WP_166314945.1">
    <property type="nucleotide sequence ID" value="NZ_CP049866.1"/>
</dbReference>
<evidence type="ECO:0000256" key="1">
    <source>
        <dbReference type="ARBA" id="ARBA00008361"/>
    </source>
</evidence>
<dbReference type="InterPro" id="IPR013216">
    <property type="entry name" value="Methyltransf_11"/>
</dbReference>
<dbReference type="SUPFAM" id="SSF53335">
    <property type="entry name" value="S-adenosyl-L-methionine-dependent methyltransferases"/>
    <property type="match status" value="1"/>
</dbReference>
<keyword evidence="3 6" id="KW-0808">Transferase</keyword>
<name>A0A6G7YD82_9ACTN</name>
<dbReference type="Proteomes" id="UP000502035">
    <property type="component" value="Chromosome"/>
</dbReference>
<feature type="compositionally biased region" description="Polar residues" evidence="4">
    <location>
        <begin position="257"/>
        <end position="268"/>
    </location>
</feature>
<evidence type="ECO:0000313" key="6">
    <source>
        <dbReference type="EMBL" id="QIK74636.1"/>
    </source>
</evidence>